<sequence>MNTYFLLYTRQFYTTLPAPCPYLPGQVERKIITDLSGHDSILLNNHFSQAGFRRSHTITYAPACPKCNLCLSLRIKTQEFLAHRTHRKILKKGNRFLSCHIRVPQATDEQYQLFLAYQNYRHQQGEMAVMTYLEYQSMIEDSPVHTYVAEFRDSHNILVAVSLFDELEDGFSAVYNFFVPEYSDCSLGTYMILWLIELTKGQYLPYTYLGYWVPYSSKMSYKDSFQPYEVYLQGKWQNESKGKILSIIEEEKNTLL</sequence>
<gene>
    <name evidence="4 7" type="primary">bpt</name>
    <name evidence="7" type="ORF">JGUZn3_17020</name>
</gene>
<proteinExistence type="inferred from homology"/>
<evidence type="ECO:0000313" key="7">
    <source>
        <dbReference type="EMBL" id="QNT78920.1"/>
    </source>
</evidence>
<keyword evidence="1 4" id="KW-0963">Cytoplasm</keyword>
<dbReference type="InterPro" id="IPR016181">
    <property type="entry name" value="Acyl_CoA_acyltransferase"/>
</dbReference>
<evidence type="ECO:0000256" key="2">
    <source>
        <dbReference type="ARBA" id="ARBA00022679"/>
    </source>
</evidence>
<dbReference type="GO" id="GO:0071596">
    <property type="term" value="P:ubiquitin-dependent protein catabolic process via the N-end rule pathway"/>
    <property type="evidence" value="ECO:0007669"/>
    <property type="project" value="InterPro"/>
</dbReference>
<dbReference type="InterPro" id="IPR017138">
    <property type="entry name" value="Asp_Glu_LeuTrfase"/>
</dbReference>
<dbReference type="GO" id="GO:0004057">
    <property type="term" value="F:arginyl-tRNA--protein transferase activity"/>
    <property type="evidence" value="ECO:0007669"/>
    <property type="project" value="InterPro"/>
</dbReference>
<comment type="subcellular location">
    <subcellularLocation>
        <location evidence="4">Cytoplasm</location>
    </subcellularLocation>
</comment>
<keyword evidence="2 4" id="KW-0808">Transferase</keyword>
<comment type="similarity">
    <text evidence="4">Belongs to the R-transferase family. Bpt subfamily.</text>
</comment>
<accession>A0A7H1NT10</accession>
<dbReference type="InterPro" id="IPR030700">
    <property type="entry name" value="N-end_Aminoacyl_Trfase"/>
</dbReference>
<dbReference type="PANTHER" id="PTHR21367">
    <property type="entry name" value="ARGININE-TRNA-PROTEIN TRANSFERASE 1"/>
    <property type="match status" value="1"/>
</dbReference>
<dbReference type="PANTHER" id="PTHR21367:SF1">
    <property type="entry name" value="ARGINYL-TRNA--PROTEIN TRANSFERASE 1"/>
    <property type="match status" value="1"/>
</dbReference>
<dbReference type="KEGG" id="ebla:JGUZn3_17020"/>
<evidence type="ECO:0000313" key="8">
    <source>
        <dbReference type="Proteomes" id="UP000516349"/>
    </source>
</evidence>
<dbReference type="InterPro" id="IPR007472">
    <property type="entry name" value="N-end_Aminoacyl_Trfase_C"/>
</dbReference>
<evidence type="ECO:0000259" key="5">
    <source>
        <dbReference type="Pfam" id="PF04376"/>
    </source>
</evidence>
<comment type="catalytic activity">
    <reaction evidence="4">
        <text>N-terminal L-glutamyl-[protein] + L-leucyl-tRNA(Leu) = N-terminal L-leucyl-L-glutamyl-[protein] + tRNA(Leu) + H(+)</text>
        <dbReference type="Rhea" id="RHEA:50412"/>
        <dbReference type="Rhea" id="RHEA-COMP:9613"/>
        <dbReference type="Rhea" id="RHEA-COMP:9622"/>
        <dbReference type="Rhea" id="RHEA-COMP:12664"/>
        <dbReference type="Rhea" id="RHEA-COMP:12668"/>
        <dbReference type="ChEBI" id="CHEBI:15378"/>
        <dbReference type="ChEBI" id="CHEBI:64721"/>
        <dbReference type="ChEBI" id="CHEBI:78442"/>
        <dbReference type="ChEBI" id="CHEBI:78494"/>
        <dbReference type="ChEBI" id="CHEBI:133041"/>
        <dbReference type="EC" id="2.3.2.29"/>
    </reaction>
</comment>
<reference evidence="7 8" key="1">
    <citation type="submission" date="2020-08" db="EMBL/GenBank/DDBJ databases">
        <title>Complete genome sequence of Entomobacter blattae G55GP.</title>
        <authorList>
            <person name="Poehlein A."/>
            <person name="Guzman J."/>
            <person name="Daniel R."/>
            <person name="Vilcinskas A."/>
        </authorList>
    </citation>
    <scope>NUCLEOTIDE SEQUENCE [LARGE SCALE GENOMIC DNA]</scope>
    <source>
        <strain evidence="7 8">G55GP</strain>
    </source>
</reference>
<dbReference type="InterPro" id="IPR007471">
    <property type="entry name" value="N-end_Aminoacyl_Trfase_N"/>
</dbReference>
<feature type="domain" description="N-end aminoacyl transferase N-terminal" evidence="5">
    <location>
        <begin position="19"/>
        <end position="88"/>
    </location>
</feature>
<keyword evidence="3 4" id="KW-0012">Acyltransferase</keyword>
<comment type="catalytic activity">
    <reaction evidence="4">
        <text>N-terminal L-aspartyl-[protein] + L-leucyl-tRNA(Leu) = N-terminal L-leucyl-L-aspartyl-[protein] + tRNA(Leu) + H(+)</text>
        <dbReference type="Rhea" id="RHEA:50420"/>
        <dbReference type="Rhea" id="RHEA-COMP:9613"/>
        <dbReference type="Rhea" id="RHEA-COMP:9622"/>
        <dbReference type="Rhea" id="RHEA-COMP:12669"/>
        <dbReference type="Rhea" id="RHEA-COMP:12674"/>
        <dbReference type="ChEBI" id="CHEBI:15378"/>
        <dbReference type="ChEBI" id="CHEBI:64720"/>
        <dbReference type="ChEBI" id="CHEBI:78442"/>
        <dbReference type="ChEBI" id="CHEBI:78494"/>
        <dbReference type="ChEBI" id="CHEBI:133042"/>
        <dbReference type="EC" id="2.3.2.29"/>
    </reaction>
</comment>
<protein>
    <recommendedName>
        <fullName evidence="4">Aspartate/glutamate leucyltransferase</fullName>
        <ecNumber evidence="4">2.3.2.29</ecNumber>
    </recommendedName>
</protein>
<keyword evidence="8" id="KW-1185">Reference proteome</keyword>
<dbReference type="GO" id="GO:0005737">
    <property type="term" value="C:cytoplasm"/>
    <property type="evidence" value="ECO:0007669"/>
    <property type="project" value="UniProtKB-SubCell"/>
</dbReference>
<dbReference type="NCBIfam" id="NF002346">
    <property type="entry name" value="PRK01305.2-3"/>
    <property type="match status" value="1"/>
</dbReference>
<name>A0A7H1NT10_9PROT</name>
<feature type="domain" description="N-end rule aminoacyl transferase C-terminal" evidence="6">
    <location>
        <begin position="109"/>
        <end position="231"/>
    </location>
</feature>
<dbReference type="Proteomes" id="UP000516349">
    <property type="component" value="Chromosome"/>
</dbReference>
<evidence type="ECO:0000256" key="3">
    <source>
        <dbReference type="ARBA" id="ARBA00023315"/>
    </source>
</evidence>
<dbReference type="PIRSF" id="PIRSF037208">
    <property type="entry name" value="ATE_pro_prd"/>
    <property type="match status" value="1"/>
</dbReference>
<dbReference type="GO" id="GO:0008914">
    <property type="term" value="F:leucyl-tRNA--protein transferase activity"/>
    <property type="evidence" value="ECO:0007669"/>
    <property type="project" value="UniProtKB-UniRule"/>
</dbReference>
<evidence type="ECO:0000256" key="1">
    <source>
        <dbReference type="ARBA" id="ARBA00022490"/>
    </source>
</evidence>
<dbReference type="HAMAP" id="MF_00689">
    <property type="entry name" value="Bpt"/>
    <property type="match status" value="1"/>
</dbReference>
<dbReference type="AlphaFoldDB" id="A0A7H1NT10"/>
<dbReference type="Pfam" id="PF04377">
    <property type="entry name" value="ATE_C"/>
    <property type="match status" value="1"/>
</dbReference>
<comment type="function">
    <text evidence="4">Functions in the N-end rule pathway of protein degradation where it conjugates Leu from its aminoacyl-tRNA to the N-termini of proteins containing an N-terminal aspartate or glutamate.</text>
</comment>
<dbReference type="SUPFAM" id="SSF55729">
    <property type="entry name" value="Acyl-CoA N-acyltransferases (Nat)"/>
    <property type="match status" value="1"/>
</dbReference>
<dbReference type="EMBL" id="CP060244">
    <property type="protein sequence ID" value="QNT78920.1"/>
    <property type="molecule type" value="Genomic_DNA"/>
</dbReference>
<dbReference type="NCBIfam" id="NF002343">
    <property type="entry name" value="PRK01305.1-4"/>
    <property type="match status" value="1"/>
</dbReference>
<evidence type="ECO:0000259" key="6">
    <source>
        <dbReference type="Pfam" id="PF04377"/>
    </source>
</evidence>
<dbReference type="Pfam" id="PF04376">
    <property type="entry name" value="ATE_N"/>
    <property type="match status" value="1"/>
</dbReference>
<evidence type="ECO:0000256" key="4">
    <source>
        <dbReference type="HAMAP-Rule" id="MF_00689"/>
    </source>
</evidence>
<dbReference type="EC" id="2.3.2.29" evidence="4"/>
<organism evidence="7 8">
    <name type="scientific">Entomobacter blattae</name>
    <dbReference type="NCBI Taxonomy" id="2762277"/>
    <lineage>
        <taxon>Bacteria</taxon>
        <taxon>Pseudomonadati</taxon>
        <taxon>Pseudomonadota</taxon>
        <taxon>Alphaproteobacteria</taxon>
        <taxon>Acetobacterales</taxon>
        <taxon>Acetobacteraceae</taxon>
        <taxon>Entomobacter</taxon>
    </lineage>
</organism>
<dbReference type="RefSeq" id="WP_203413139.1">
    <property type="nucleotide sequence ID" value="NZ_CP060244.1"/>
</dbReference>